<accession>A0AAN6PLY5</accession>
<gene>
    <name evidence="1" type="ORF">C8A01DRAFT_13272</name>
</gene>
<evidence type="ECO:0000313" key="2">
    <source>
        <dbReference type="Proteomes" id="UP001303115"/>
    </source>
</evidence>
<reference evidence="2" key="1">
    <citation type="journal article" date="2023" name="Mol. Phylogenet. Evol.">
        <title>Genome-scale phylogeny and comparative genomics of the fungal order Sordariales.</title>
        <authorList>
            <person name="Hensen N."/>
            <person name="Bonometti L."/>
            <person name="Westerberg I."/>
            <person name="Brannstrom I.O."/>
            <person name="Guillou S."/>
            <person name="Cros-Aarteil S."/>
            <person name="Calhoun S."/>
            <person name="Haridas S."/>
            <person name="Kuo A."/>
            <person name="Mondo S."/>
            <person name="Pangilinan J."/>
            <person name="Riley R."/>
            <person name="LaButti K."/>
            <person name="Andreopoulos B."/>
            <person name="Lipzen A."/>
            <person name="Chen C."/>
            <person name="Yan M."/>
            <person name="Daum C."/>
            <person name="Ng V."/>
            <person name="Clum A."/>
            <person name="Steindorff A."/>
            <person name="Ohm R.A."/>
            <person name="Martin F."/>
            <person name="Silar P."/>
            <person name="Natvig D.O."/>
            <person name="Lalanne C."/>
            <person name="Gautier V."/>
            <person name="Ament-Velasquez S.L."/>
            <person name="Kruys A."/>
            <person name="Hutchinson M.I."/>
            <person name="Powell A.J."/>
            <person name="Barry K."/>
            <person name="Miller A.N."/>
            <person name="Grigoriev I.V."/>
            <person name="Debuchy R."/>
            <person name="Gladieux P."/>
            <person name="Hiltunen Thoren M."/>
            <person name="Johannesson H."/>
        </authorList>
    </citation>
    <scope>NUCLEOTIDE SEQUENCE [LARGE SCALE GENOMIC DNA]</scope>
    <source>
        <strain evidence="2">CBS 284.82</strain>
    </source>
</reference>
<sequence>MTWTPDVERPQPLLRLSCHLRHRILLHTGIARFDGRPYTYHLDGRKESRTFECPELDPPPTSNFAGLLLSCRALYAEAAALLYSANRFIIFYSTQRSLKPLRALSPTSLAFLTSLKIVLNESSCHQPVDSVNYPPGCCWDSVELELPASRDRCAKHHSSIHHRPLLDSAPGSDSSSAKLAAQAMLGEWGDTAAYLSSYIGVGRRLTLSLEVTWSRQERRYQVCRPPCDYPCPPSIHHGCQLSRCRSSEFAYEPGSALALGCFCRRRHAAFSFACRCWAPPTDLFLICRALYRDAQFVFFSGNRFIVHDFHASRPWDLPAVQQPEPQSPDAESAASTTRHYPYERFAASEFLRDMVPARCLAHLCFLELVFPPYMPYGWPQDGCAALRDWRATVEWVRGEVNAPALTLRLVMADSVYLLNGRRAVAEDQGADILEAYTRIIDPLRSLVRDDGLAGFYVQAAYPWRWNLDTVRNIQWYGEEWLVDVEQALKEHFERRIRGRGASLGSRKKPEPSKSAWQRWYKPDDY</sequence>
<protein>
    <submittedName>
        <fullName evidence="1">Uncharacterized protein</fullName>
    </submittedName>
</protein>
<dbReference type="EMBL" id="MU854330">
    <property type="protein sequence ID" value="KAK4043212.1"/>
    <property type="molecule type" value="Genomic_DNA"/>
</dbReference>
<dbReference type="AlphaFoldDB" id="A0AAN6PLY5"/>
<keyword evidence="2" id="KW-1185">Reference proteome</keyword>
<comment type="caution">
    <text evidence="1">The sequence shown here is derived from an EMBL/GenBank/DDBJ whole genome shotgun (WGS) entry which is preliminary data.</text>
</comment>
<evidence type="ECO:0000313" key="1">
    <source>
        <dbReference type="EMBL" id="KAK4043212.1"/>
    </source>
</evidence>
<proteinExistence type="predicted"/>
<dbReference type="Proteomes" id="UP001303115">
    <property type="component" value="Unassembled WGS sequence"/>
</dbReference>
<dbReference type="PANTHER" id="PTHR42085">
    <property type="entry name" value="F-BOX DOMAIN-CONTAINING PROTEIN"/>
    <property type="match status" value="1"/>
</dbReference>
<name>A0AAN6PLY5_9PEZI</name>
<dbReference type="PANTHER" id="PTHR42085:SF1">
    <property type="entry name" value="F-BOX DOMAIN-CONTAINING PROTEIN"/>
    <property type="match status" value="1"/>
</dbReference>
<dbReference type="InterPro" id="IPR038883">
    <property type="entry name" value="AN11006-like"/>
</dbReference>
<organism evidence="1 2">
    <name type="scientific">Parachaetomium inaequale</name>
    <dbReference type="NCBI Taxonomy" id="2588326"/>
    <lineage>
        <taxon>Eukaryota</taxon>
        <taxon>Fungi</taxon>
        <taxon>Dikarya</taxon>
        <taxon>Ascomycota</taxon>
        <taxon>Pezizomycotina</taxon>
        <taxon>Sordariomycetes</taxon>
        <taxon>Sordariomycetidae</taxon>
        <taxon>Sordariales</taxon>
        <taxon>Chaetomiaceae</taxon>
        <taxon>Parachaetomium</taxon>
    </lineage>
</organism>